<dbReference type="EMBL" id="JBHMBS010000001">
    <property type="protein sequence ID" value="MFB9673946.1"/>
    <property type="molecule type" value="Genomic_DNA"/>
</dbReference>
<keyword evidence="11" id="KW-1185">Reference proteome</keyword>
<evidence type="ECO:0000313" key="10">
    <source>
        <dbReference type="EMBL" id="MFB9673946.1"/>
    </source>
</evidence>
<dbReference type="InterPro" id="IPR013525">
    <property type="entry name" value="ABC2_TM"/>
</dbReference>
<evidence type="ECO:0000256" key="3">
    <source>
        <dbReference type="ARBA" id="ARBA00022448"/>
    </source>
</evidence>
<dbReference type="PANTHER" id="PTHR30294:SF29">
    <property type="entry name" value="MULTIDRUG ABC TRANSPORTER PERMEASE YBHS-RELATED"/>
    <property type="match status" value="1"/>
</dbReference>
<evidence type="ECO:0000256" key="8">
    <source>
        <dbReference type="SAM" id="Phobius"/>
    </source>
</evidence>
<feature type="transmembrane region" description="Helical" evidence="8">
    <location>
        <begin position="231"/>
        <end position="254"/>
    </location>
</feature>
<dbReference type="PROSITE" id="PS51012">
    <property type="entry name" value="ABC_TM2"/>
    <property type="match status" value="1"/>
</dbReference>
<feature type="transmembrane region" description="Helical" evidence="8">
    <location>
        <begin position="22"/>
        <end position="42"/>
    </location>
</feature>
<feature type="transmembrane region" description="Helical" evidence="8">
    <location>
        <begin position="190"/>
        <end position="210"/>
    </location>
</feature>
<comment type="caution">
    <text evidence="10">The sequence shown here is derived from an EMBL/GenBank/DDBJ whole genome shotgun (WGS) entry which is preliminary data.</text>
</comment>
<keyword evidence="3" id="KW-0813">Transport</keyword>
<comment type="subcellular location">
    <subcellularLocation>
        <location evidence="1">Cell membrane</location>
        <topology evidence="1">Multi-pass membrane protein</topology>
    </subcellularLocation>
</comment>
<evidence type="ECO:0000256" key="7">
    <source>
        <dbReference type="ARBA" id="ARBA00023136"/>
    </source>
</evidence>
<keyword evidence="7 8" id="KW-0472">Membrane</keyword>
<accession>A0ABV5T4Z3</accession>
<name>A0ABV5T4Z3_9ACTN</name>
<keyword evidence="4" id="KW-1003">Cell membrane</keyword>
<feature type="transmembrane region" description="Helical" evidence="8">
    <location>
        <begin position="266"/>
        <end position="286"/>
    </location>
</feature>
<keyword evidence="5 8" id="KW-0812">Transmembrane</keyword>
<feature type="transmembrane region" description="Helical" evidence="8">
    <location>
        <begin position="353"/>
        <end position="375"/>
    </location>
</feature>
<organism evidence="10 11">
    <name type="scientific">Streptosporangium vulgare</name>
    <dbReference type="NCBI Taxonomy" id="46190"/>
    <lineage>
        <taxon>Bacteria</taxon>
        <taxon>Bacillati</taxon>
        <taxon>Actinomycetota</taxon>
        <taxon>Actinomycetes</taxon>
        <taxon>Streptosporangiales</taxon>
        <taxon>Streptosporangiaceae</taxon>
        <taxon>Streptosporangium</taxon>
    </lineage>
</organism>
<feature type="domain" description="ABC transmembrane type-2" evidence="9">
    <location>
        <begin position="153"/>
        <end position="378"/>
    </location>
</feature>
<evidence type="ECO:0000256" key="2">
    <source>
        <dbReference type="ARBA" id="ARBA00007783"/>
    </source>
</evidence>
<evidence type="ECO:0000313" key="11">
    <source>
        <dbReference type="Proteomes" id="UP001589610"/>
    </source>
</evidence>
<sequence>MSPSPVRALVAANLRRHSRDKVGLFFMVVMPFVTILFVGMALGGSATGQDRIPIGVVARDSDPVATAVLRRLEANPDLAIERMDAEEQVRSGVRTGALAAGLLIPPGSTDLELVMTQTNGSGMAARGMIDVAVGKVAAVLEAVRAAEAAGASPAEAEALVRKAQTESAQVAVSTSGAAESSTPRGFAYTAPANVLLFTFVNSMAVAAALAESRRLGMIRRSLAGPVRERSVLLGEVLSRLVIAVAQACLIMVVSTLMFDVSWGDPLGVAAVVGSFCLVSTGAAVLVGSLVRSPSQAPAIGPPLGIVLGMLGGCLWPREVAGETLNMIGYLVPHGWGMDALITLTKPGKGLGSVLVEVAVLLGMAALLLGISLVVFRKRMRTSN</sequence>
<reference evidence="10 11" key="1">
    <citation type="submission" date="2024-09" db="EMBL/GenBank/DDBJ databases">
        <authorList>
            <person name="Sun Q."/>
            <person name="Mori K."/>
        </authorList>
    </citation>
    <scope>NUCLEOTIDE SEQUENCE [LARGE SCALE GENOMIC DNA]</scope>
    <source>
        <strain evidence="10 11">JCM 3028</strain>
    </source>
</reference>
<keyword evidence="6 8" id="KW-1133">Transmembrane helix</keyword>
<dbReference type="PANTHER" id="PTHR30294">
    <property type="entry name" value="MEMBRANE COMPONENT OF ABC TRANSPORTER YHHJ-RELATED"/>
    <property type="match status" value="1"/>
</dbReference>
<protein>
    <submittedName>
        <fullName evidence="10">ABC transporter permease</fullName>
    </submittedName>
</protein>
<dbReference type="InterPro" id="IPR047817">
    <property type="entry name" value="ABC2_TM_bact-type"/>
</dbReference>
<dbReference type="Proteomes" id="UP001589610">
    <property type="component" value="Unassembled WGS sequence"/>
</dbReference>
<evidence type="ECO:0000256" key="5">
    <source>
        <dbReference type="ARBA" id="ARBA00022692"/>
    </source>
</evidence>
<feature type="transmembrane region" description="Helical" evidence="8">
    <location>
        <begin position="298"/>
        <end position="317"/>
    </location>
</feature>
<dbReference type="Pfam" id="PF12698">
    <property type="entry name" value="ABC2_membrane_3"/>
    <property type="match status" value="1"/>
</dbReference>
<evidence type="ECO:0000256" key="4">
    <source>
        <dbReference type="ARBA" id="ARBA00022475"/>
    </source>
</evidence>
<evidence type="ECO:0000259" key="9">
    <source>
        <dbReference type="PROSITE" id="PS51012"/>
    </source>
</evidence>
<dbReference type="RefSeq" id="WP_386153144.1">
    <property type="nucleotide sequence ID" value="NZ_JBHMBS010000001.1"/>
</dbReference>
<evidence type="ECO:0000256" key="6">
    <source>
        <dbReference type="ARBA" id="ARBA00022989"/>
    </source>
</evidence>
<gene>
    <name evidence="10" type="ORF">ACFFRH_00490</name>
</gene>
<proteinExistence type="inferred from homology"/>
<comment type="similarity">
    <text evidence="2">Belongs to the ABC-2 integral membrane protein family.</text>
</comment>
<evidence type="ECO:0000256" key="1">
    <source>
        <dbReference type="ARBA" id="ARBA00004651"/>
    </source>
</evidence>
<dbReference type="InterPro" id="IPR051449">
    <property type="entry name" value="ABC-2_transporter_component"/>
</dbReference>